<dbReference type="EMBL" id="AMZH03001749">
    <property type="protein sequence ID" value="RRT78151.1"/>
    <property type="molecule type" value="Genomic_DNA"/>
</dbReference>
<gene>
    <name evidence="2" type="ORF">B296_00006372</name>
</gene>
<feature type="compositionally biased region" description="Basic and acidic residues" evidence="1">
    <location>
        <begin position="82"/>
        <end position="101"/>
    </location>
</feature>
<evidence type="ECO:0000313" key="3">
    <source>
        <dbReference type="Proteomes" id="UP000287651"/>
    </source>
</evidence>
<reference evidence="2 3" key="1">
    <citation type="journal article" date="2014" name="Agronomy (Basel)">
        <title>A Draft Genome Sequence for Ensete ventricosum, the Drought-Tolerant Tree Against Hunger.</title>
        <authorList>
            <person name="Harrison J."/>
            <person name="Moore K.A."/>
            <person name="Paszkiewicz K."/>
            <person name="Jones T."/>
            <person name="Grant M."/>
            <person name="Ambacheew D."/>
            <person name="Muzemil S."/>
            <person name="Studholme D.J."/>
        </authorList>
    </citation>
    <scope>NUCLEOTIDE SEQUENCE [LARGE SCALE GENOMIC DNA]</scope>
</reference>
<evidence type="ECO:0000256" key="1">
    <source>
        <dbReference type="SAM" id="MobiDB-lite"/>
    </source>
</evidence>
<name>A0A427APJ6_ENSVE</name>
<organism evidence="2 3">
    <name type="scientific">Ensete ventricosum</name>
    <name type="common">Abyssinian banana</name>
    <name type="synonym">Musa ensete</name>
    <dbReference type="NCBI Taxonomy" id="4639"/>
    <lineage>
        <taxon>Eukaryota</taxon>
        <taxon>Viridiplantae</taxon>
        <taxon>Streptophyta</taxon>
        <taxon>Embryophyta</taxon>
        <taxon>Tracheophyta</taxon>
        <taxon>Spermatophyta</taxon>
        <taxon>Magnoliopsida</taxon>
        <taxon>Liliopsida</taxon>
        <taxon>Zingiberales</taxon>
        <taxon>Musaceae</taxon>
        <taxon>Ensete</taxon>
    </lineage>
</organism>
<protein>
    <submittedName>
        <fullName evidence="2">Uncharacterized protein</fullName>
    </submittedName>
</protein>
<dbReference type="AlphaFoldDB" id="A0A427APJ6"/>
<feature type="region of interest" description="Disordered" evidence="1">
    <location>
        <begin position="74"/>
        <end position="116"/>
    </location>
</feature>
<proteinExistence type="predicted"/>
<evidence type="ECO:0000313" key="2">
    <source>
        <dbReference type="EMBL" id="RRT78151.1"/>
    </source>
</evidence>
<comment type="caution">
    <text evidence="2">The sequence shown here is derived from an EMBL/GenBank/DDBJ whole genome shotgun (WGS) entry which is preliminary data.</text>
</comment>
<sequence length="330" mass="35860">MRWRASVVRVPVRCTWQTRGAVVPEAAAASHASSCPQARTGRWRKEPEELWDRVATDDGGAALSKLFRGEKTTVTLQSGVRSSEEGRVRRSSTDEASRTEPNRAAGRSDGLTRERERTTRGDCYFDGGVASAELVCSVSKAAVAAVEEADLMVEEVGAGAAGEAQEVVRNDEELGLGLTLGRRGMGSRCWSRGVLLAHLDRQELHLAGSARLPDVPTHLLALLVLRHQPGYGAKVSKLLDGSSEFSLMKTRMGTGCWLEMCLEQCMPFSHYRLILILLNSALNSYLHNLTPWTSIEFDLNAAPGFQSFNKASEAIGSSPGITPGNRMSYP</sequence>
<accession>A0A427APJ6</accession>
<dbReference type="Proteomes" id="UP000287651">
    <property type="component" value="Unassembled WGS sequence"/>
</dbReference>